<dbReference type="AlphaFoldDB" id="A0A1H9SP57"/>
<dbReference type="Proteomes" id="UP000198929">
    <property type="component" value="Unassembled WGS sequence"/>
</dbReference>
<evidence type="ECO:0000313" key="1">
    <source>
        <dbReference type="EMBL" id="SER86790.1"/>
    </source>
</evidence>
<sequence>MSESSRGGRHRKREEPRLAGVFNFASRVLAGATSKLLADMIRKGWEWMNS</sequence>
<protein>
    <submittedName>
        <fullName evidence="1">Uncharacterized protein</fullName>
    </submittedName>
</protein>
<proteinExistence type="predicted"/>
<organism evidence="1 2">
    <name type="scientific">Corynebacterium cystitidis DSM 20524</name>
    <dbReference type="NCBI Taxonomy" id="1121357"/>
    <lineage>
        <taxon>Bacteria</taxon>
        <taxon>Bacillati</taxon>
        <taxon>Actinomycetota</taxon>
        <taxon>Actinomycetes</taxon>
        <taxon>Mycobacteriales</taxon>
        <taxon>Corynebacteriaceae</taxon>
        <taxon>Corynebacterium</taxon>
    </lineage>
</organism>
<evidence type="ECO:0000313" key="2">
    <source>
        <dbReference type="Proteomes" id="UP000198929"/>
    </source>
</evidence>
<name>A0A1H9SP57_9CORY</name>
<accession>A0A1H9SP57</accession>
<dbReference type="EMBL" id="FOGQ01000004">
    <property type="protein sequence ID" value="SER86790.1"/>
    <property type="molecule type" value="Genomic_DNA"/>
</dbReference>
<keyword evidence="2" id="KW-1185">Reference proteome</keyword>
<gene>
    <name evidence="1" type="ORF">SAMN05661109_01207</name>
</gene>
<reference evidence="2" key="1">
    <citation type="submission" date="2016-10" db="EMBL/GenBank/DDBJ databases">
        <authorList>
            <person name="Varghese N."/>
            <person name="Submissions S."/>
        </authorList>
    </citation>
    <scope>NUCLEOTIDE SEQUENCE [LARGE SCALE GENOMIC DNA]</scope>
    <source>
        <strain evidence="2">DSM 20524</strain>
    </source>
</reference>